<name>A0A4R0JLR1_9ACTN</name>
<evidence type="ECO:0000313" key="2">
    <source>
        <dbReference type="EMBL" id="TCC48071.1"/>
    </source>
</evidence>
<dbReference type="OrthoDB" id="9879105at2"/>
<protein>
    <submittedName>
        <fullName evidence="2">Uncharacterized protein</fullName>
    </submittedName>
</protein>
<gene>
    <name evidence="2" type="ORF">E0H73_43110</name>
</gene>
<reference evidence="2 3" key="1">
    <citation type="submission" date="2019-02" db="EMBL/GenBank/DDBJ databases">
        <title>Kribbella capetownensis sp. nov. and Kribbella speibonae sp. nov., isolated from soil.</title>
        <authorList>
            <person name="Curtis S.M."/>
            <person name="Norton I."/>
            <person name="Everest G.J."/>
            <person name="Meyers P.R."/>
        </authorList>
    </citation>
    <scope>NUCLEOTIDE SEQUENCE [LARGE SCALE GENOMIC DNA]</scope>
    <source>
        <strain evidence="2 3">NRRL B-24813</strain>
    </source>
</reference>
<sequence length="65" mass="7015">MPDTSVRASAEHRDTTPIDQPYRDGMFISTCGCGADFLGRDGDEADYLLVEHIHAATDSTADIAN</sequence>
<dbReference type="EMBL" id="SJKB01000029">
    <property type="protein sequence ID" value="TCC48071.1"/>
    <property type="molecule type" value="Genomic_DNA"/>
</dbReference>
<comment type="caution">
    <text evidence="2">The sequence shown here is derived from an EMBL/GenBank/DDBJ whole genome shotgun (WGS) entry which is preliminary data.</text>
</comment>
<evidence type="ECO:0000256" key="1">
    <source>
        <dbReference type="SAM" id="MobiDB-lite"/>
    </source>
</evidence>
<organism evidence="2 3">
    <name type="scientific">Kribbella pittospori</name>
    <dbReference type="NCBI Taxonomy" id="722689"/>
    <lineage>
        <taxon>Bacteria</taxon>
        <taxon>Bacillati</taxon>
        <taxon>Actinomycetota</taxon>
        <taxon>Actinomycetes</taxon>
        <taxon>Propionibacteriales</taxon>
        <taxon>Kribbellaceae</taxon>
        <taxon>Kribbella</taxon>
    </lineage>
</organism>
<keyword evidence="3" id="KW-1185">Reference proteome</keyword>
<feature type="region of interest" description="Disordered" evidence="1">
    <location>
        <begin position="1"/>
        <end position="21"/>
    </location>
</feature>
<dbReference type="RefSeq" id="WP_131366686.1">
    <property type="nucleotide sequence ID" value="NZ_SJKB01000029.1"/>
</dbReference>
<accession>A0A4R0JLR1</accession>
<proteinExistence type="predicted"/>
<evidence type="ECO:0000313" key="3">
    <source>
        <dbReference type="Proteomes" id="UP000291144"/>
    </source>
</evidence>
<dbReference type="Proteomes" id="UP000291144">
    <property type="component" value="Unassembled WGS sequence"/>
</dbReference>
<dbReference type="AlphaFoldDB" id="A0A4R0JLR1"/>